<keyword evidence="5" id="KW-1185">Reference proteome</keyword>
<evidence type="ECO:0000313" key="4">
    <source>
        <dbReference type="EMBL" id="MBW0524366.1"/>
    </source>
</evidence>
<protein>
    <recommendedName>
        <fullName evidence="6">Integrase zinc-binding domain-containing protein</fullName>
    </recommendedName>
</protein>
<dbReference type="InterPro" id="IPR043502">
    <property type="entry name" value="DNA/RNA_pol_sf"/>
</dbReference>
<dbReference type="AlphaFoldDB" id="A0A9Q3HZY8"/>
<sequence length="299" mass="34577">MRKLLVSFKILKEEFSTAPILSHSNPSLPHIVETDASNYALSAVLSQVNYSGKNHIAFDSFKLLPAELDYEIHDKELLGMVWALKRWRAFLHSLSNSFEVLAEHSFLQYFVPSKVLTCCQARWAELLSEFNFTITYCQGRLATLPDSLSRRENVYPERGVDFISRNPQNLHQVIKQDTQKYVWKDTYYKEILKQLARGESATDYSIEPQAKLLLFKDRVVIPRNEEIQLNILQKCHDSPLAGHPGQEKILKLIKRDVYWAGMKQLIKDYVSSSQQVSRNKNINHKKFGVLKPLKTPSRP</sequence>
<dbReference type="PANTHER" id="PTHR37984">
    <property type="entry name" value="PROTEIN CBG26694"/>
    <property type="match status" value="1"/>
</dbReference>
<feature type="domain" description="Reverse transcriptase/retrotransposon-derived protein RNase H-like" evidence="2">
    <location>
        <begin position="7"/>
        <end position="98"/>
    </location>
</feature>
<gene>
    <name evidence="4" type="ORF">O181_064081</name>
</gene>
<dbReference type="GO" id="GO:0016787">
    <property type="term" value="F:hydrolase activity"/>
    <property type="evidence" value="ECO:0007669"/>
    <property type="project" value="UniProtKB-KW"/>
</dbReference>
<dbReference type="PANTHER" id="PTHR37984:SF5">
    <property type="entry name" value="PROTEIN NYNRIN-LIKE"/>
    <property type="match status" value="1"/>
</dbReference>
<feature type="domain" description="Integrase zinc-binding" evidence="3">
    <location>
        <begin position="225"/>
        <end position="280"/>
    </location>
</feature>
<dbReference type="GO" id="GO:0003964">
    <property type="term" value="F:RNA-directed DNA polymerase activity"/>
    <property type="evidence" value="ECO:0007669"/>
    <property type="project" value="UniProtKB-KW"/>
</dbReference>
<proteinExistence type="predicted"/>
<name>A0A9Q3HZY8_9BASI</name>
<comment type="caution">
    <text evidence="4">The sequence shown here is derived from an EMBL/GenBank/DDBJ whole genome shotgun (WGS) entry which is preliminary data.</text>
</comment>
<evidence type="ECO:0000259" key="3">
    <source>
        <dbReference type="Pfam" id="PF17921"/>
    </source>
</evidence>
<dbReference type="InterPro" id="IPR041577">
    <property type="entry name" value="RT_RNaseH_2"/>
</dbReference>
<reference evidence="4" key="1">
    <citation type="submission" date="2021-03" db="EMBL/GenBank/DDBJ databases">
        <title>Draft genome sequence of rust myrtle Austropuccinia psidii MF-1, a brazilian biotype.</title>
        <authorList>
            <person name="Quecine M.C."/>
            <person name="Pachon D.M.R."/>
            <person name="Bonatelli M.L."/>
            <person name="Correr F.H."/>
            <person name="Franceschini L.M."/>
            <person name="Leite T.F."/>
            <person name="Margarido G.R.A."/>
            <person name="Almeida C.A."/>
            <person name="Ferrarezi J.A."/>
            <person name="Labate C.A."/>
        </authorList>
    </citation>
    <scope>NUCLEOTIDE SEQUENCE</scope>
    <source>
        <strain evidence="4">MF-1</strain>
    </source>
</reference>
<evidence type="ECO:0000313" key="5">
    <source>
        <dbReference type="Proteomes" id="UP000765509"/>
    </source>
</evidence>
<dbReference type="CDD" id="cd09274">
    <property type="entry name" value="RNase_HI_RT_Ty3"/>
    <property type="match status" value="1"/>
</dbReference>
<dbReference type="InterPro" id="IPR050951">
    <property type="entry name" value="Retrovirus_Pol_polyprotein"/>
</dbReference>
<organism evidence="4 5">
    <name type="scientific">Austropuccinia psidii MF-1</name>
    <dbReference type="NCBI Taxonomy" id="1389203"/>
    <lineage>
        <taxon>Eukaryota</taxon>
        <taxon>Fungi</taxon>
        <taxon>Dikarya</taxon>
        <taxon>Basidiomycota</taxon>
        <taxon>Pucciniomycotina</taxon>
        <taxon>Pucciniomycetes</taxon>
        <taxon>Pucciniales</taxon>
        <taxon>Sphaerophragmiaceae</taxon>
        <taxon>Austropuccinia</taxon>
    </lineage>
</organism>
<evidence type="ECO:0008006" key="6">
    <source>
        <dbReference type="Google" id="ProtNLM"/>
    </source>
</evidence>
<dbReference type="EMBL" id="AVOT02030999">
    <property type="protein sequence ID" value="MBW0524366.1"/>
    <property type="molecule type" value="Genomic_DNA"/>
</dbReference>
<dbReference type="SUPFAM" id="SSF56672">
    <property type="entry name" value="DNA/RNA polymerases"/>
    <property type="match status" value="1"/>
</dbReference>
<accession>A0A9Q3HZY8</accession>
<dbReference type="Proteomes" id="UP000765509">
    <property type="component" value="Unassembled WGS sequence"/>
</dbReference>
<evidence type="ECO:0000259" key="2">
    <source>
        <dbReference type="Pfam" id="PF17919"/>
    </source>
</evidence>
<dbReference type="Gene3D" id="1.10.340.70">
    <property type="match status" value="1"/>
</dbReference>
<dbReference type="OrthoDB" id="1738613at2759"/>
<dbReference type="Pfam" id="PF17921">
    <property type="entry name" value="Integrase_H2C2"/>
    <property type="match status" value="1"/>
</dbReference>
<evidence type="ECO:0000256" key="1">
    <source>
        <dbReference type="ARBA" id="ARBA00023268"/>
    </source>
</evidence>
<keyword evidence="1" id="KW-0511">Multifunctional enzyme</keyword>
<dbReference type="InterPro" id="IPR041588">
    <property type="entry name" value="Integrase_H2C2"/>
</dbReference>
<dbReference type="GO" id="GO:0004519">
    <property type="term" value="F:endonuclease activity"/>
    <property type="evidence" value="ECO:0007669"/>
    <property type="project" value="UniProtKB-KW"/>
</dbReference>
<dbReference type="Pfam" id="PF17919">
    <property type="entry name" value="RT_RNaseH_2"/>
    <property type="match status" value="1"/>
</dbReference>